<dbReference type="EMBL" id="LYCR01000016">
    <property type="protein sequence ID" value="OGM48327.1"/>
    <property type="molecule type" value="Genomic_DNA"/>
</dbReference>
<feature type="region of interest" description="Disordered" evidence="1">
    <location>
        <begin position="354"/>
        <end position="376"/>
    </location>
</feature>
<name>A0A1F8A9F6_9EURO</name>
<dbReference type="RefSeq" id="XP_022392044.1">
    <property type="nucleotide sequence ID" value="XM_022530606.1"/>
</dbReference>
<keyword evidence="3" id="KW-1185">Reference proteome</keyword>
<feature type="compositionally biased region" description="Acidic residues" evidence="1">
    <location>
        <begin position="65"/>
        <end position="74"/>
    </location>
</feature>
<dbReference type="Proteomes" id="UP000179179">
    <property type="component" value="Unassembled WGS sequence"/>
</dbReference>
<evidence type="ECO:0000313" key="2">
    <source>
        <dbReference type="EMBL" id="OGM48327.1"/>
    </source>
</evidence>
<feature type="compositionally biased region" description="Low complexity" evidence="1">
    <location>
        <begin position="7"/>
        <end position="16"/>
    </location>
</feature>
<feature type="compositionally biased region" description="Basic residues" evidence="1">
    <location>
        <begin position="109"/>
        <end position="119"/>
    </location>
</feature>
<protein>
    <submittedName>
        <fullName evidence="2">Uncharacterized protein</fullName>
    </submittedName>
</protein>
<proteinExistence type="predicted"/>
<reference evidence="2 3" key="1">
    <citation type="journal article" date="2016" name="Genome Biol. Evol.">
        <title>Draft genome sequence of an aflatoxigenic Aspergillus species, A. bombycis.</title>
        <authorList>
            <person name="Moore G.G."/>
            <person name="Mack B.M."/>
            <person name="Beltz S.B."/>
            <person name="Gilbert M.K."/>
        </authorList>
    </citation>
    <scope>NUCLEOTIDE SEQUENCE [LARGE SCALE GENOMIC DNA]</scope>
    <source>
        <strain evidence="3">NRRL 26010</strain>
    </source>
</reference>
<dbReference type="OrthoDB" id="2537769at2759"/>
<evidence type="ECO:0000313" key="3">
    <source>
        <dbReference type="Proteomes" id="UP000179179"/>
    </source>
</evidence>
<comment type="caution">
    <text evidence="2">The sequence shown here is derived from an EMBL/GenBank/DDBJ whole genome shotgun (WGS) entry which is preliminary data.</text>
</comment>
<evidence type="ECO:0000256" key="1">
    <source>
        <dbReference type="SAM" id="MobiDB-lite"/>
    </source>
</evidence>
<gene>
    <name evidence="2" type="ORF">ABOM_003476</name>
</gene>
<accession>A0A1F8A9F6</accession>
<feature type="region of interest" description="Disordered" evidence="1">
    <location>
        <begin position="1"/>
        <end position="143"/>
    </location>
</feature>
<dbReference type="NCBIfam" id="TIGR02453">
    <property type="entry name" value="TIGR02453 family protein"/>
    <property type="match status" value="1"/>
</dbReference>
<dbReference type="PANTHER" id="PTHR36452">
    <property type="entry name" value="CHROMOSOME 12, WHOLE GENOME SHOTGUN SEQUENCE"/>
    <property type="match status" value="1"/>
</dbReference>
<dbReference type="AlphaFoldDB" id="A0A1F8A9F6"/>
<dbReference type="Pfam" id="PF09365">
    <property type="entry name" value="DUF2461"/>
    <property type="match status" value="1"/>
</dbReference>
<dbReference type="PANTHER" id="PTHR36452:SF1">
    <property type="entry name" value="DUF2461 DOMAIN-CONTAINING PROTEIN"/>
    <property type="match status" value="1"/>
</dbReference>
<feature type="compositionally biased region" description="Basic and acidic residues" evidence="1">
    <location>
        <begin position="133"/>
        <end position="143"/>
    </location>
</feature>
<dbReference type="GeneID" id="34446866"/>
<dbReference type="InterPro" id="IPR012808">
    <property type="entry name" value="CHP02453"/>
</dbReference>
<organism evidence="2 3">
    <name type="scientific">Aspergillus bombycis</name>
    <dbReference type="NCBI Taxonomy" id="109264"/>
    <lineage>
        <taxon>Eukaryota</taxon>
        <taxon>Fungi</taxon>
        <taxon>Dikarya</taxon>
        <taxon>Ascomycota</taxon>
        <taxon>Pezizomycotina</taxon>
        <taxon>Eurotiomycetes</taxon>
        <taxon>Eurotiomycetidae</taxon>
        <taxon>Eurotiales</taxon>
        <taxon>Aspergillaceae</taxon>
        <taxon>Aspergillus</taxon>
    </lineage>
</organism>
<dbReference type="STRING" id="109264.A0A1F8A9F6"/>
<sequence>MPRRSSRAVPASAAAPAPVPKRRASDRLPTASKTGPKRQKPDITSTTTGRPVRSTAKKSKYFQEENSDDSEIDSDNGSLSEDSPSKYDDSASEDAESDAFPTADEATKTPKRKPGRPRKSPGSNKGDTGGTGKKSDSILEGDTNKALKDKQLWKEGVRTGLGPGKEVFIKKPKAREAGTVPYQEHTLHPNTFLFLVDLAENNERAWLKAHDADYRASKKDWESFVASLTEKISEMDSTIPELPVKDLVFRIHRDIRFSKNPTPYKTHFSAAWSRTGKKGPYAAYYVHCQPKSCFVGSGLWHPEADKLALMREDIDRNSHRLKAVLGEEGMRRELFNGVPDEEKAVEAFVNQNQESALKTKPKQARTGDPDWSTRPGRTLFPHKPLGPFMFAFGFNVIAILRPSTEIPLASHSGYGLDNENIRLLRLRSFTIGRPLADEELMSPNAQDKIAALIGIMEPFPVVLEVAGVTYLNSVVMPDPEDMDASSGSESTD</sequence>